<comment type="caution">
    <text evidence="2">The sequence shown here is derived from an EMBL/GenBank/DDBJ whole genome shotgun (WGS) entry which is preliminary data.</text>
</comment>
<evidence type="ECO:0000256" key="1">
    <source>
        <dbReference type="SAM" id="Coils"/>
    </source>
</evidence>
<dbReference type="AlphaFoldDB" id="A0A6A1WHJ7"/>
<dbReference type="OrthoDB" id="1719803at2759"/>
<feature type="coiled-coil region" evidence="1">
    <location>
        <begin position="108"/>
        <end position="171"/>
    </location>
</feature>
<organism evidence="2 3">
    <name type="scientific">Morella rubra</name>
    <name type="common">Chinese bayberry</name>
    <dbReference type="NCBI Taxonomy" id="262757"/>
    <lineage>
        <taxon>Eukaryota</taxon>
        <taxon>Viridiplantae</taxon>
        <taxon>Streptophyta</taxon>
        <taxon>Embryophyta</taxon>
        <taxon>Tracheophyta</taxon>
        <taxon>Spermatophyta</taxon>
        <taxon>Magnoliopsida</taxon>
        <taxon>eudicotyledons</taxon>
        <taxon>Gunneridae</taxon>
        <taxon>Pentapetalae</taxon>
        <taxon>rosids</taxon>
        <taxon>fabids</taxon>
        <taxon>Fagales</taxon>
        <taxon>Myricaceae</taxon>
        <taxon>Morella</taxon>
    </lineage>
</organism>
<protein>
    <submittedName>
        <fullName evidence="2">Uncharacterized protein</fullName>
    </submittedName>
</protein>
<dbReference type="Proteomes" id="UP000516437">
    <property type="component" value="Chromosome 1"/>
</dbReference>
<sequence length="372" mass="41913">RLLIKFMRLGNILFKEFEDKSWEDKCACLLLDPIEMWNFNDPSTSNYISALEEELETVRKSMDNLQSKLRMGLEIENHLKGKVRELEKNKSNIPGLPYAVAYGKCDASETVAQALQEKQEERHLLERNVNAALQRKVEELQRNLLQVTNEKVKALMDFAQLKQEYQLLQENGKESKGGKALAGLGGMKLFTQEQDMKLKNLLKRTYLRRWIGRLDGVGDDTEVYGNSEGKFFSRRSNSMDLARMKIEHATLKESMECMEHLTSSVHRLRLSLLKAKESISEGTETSISEGLDDIINEAKLVKTALGSSLPISWSAEADVGSIDEIIGNDPKDLYGDSSSEKLDAVSAAGFEMVELLIVAAQILRDKTMKSGT</sequence>
<evidence type="ECO:0000313" key="2">
    <source>
        <dbReference type="EMBL" id="KAB1224755.1"/>
    </source>
</evidence>
<keyword evidence="3" id="KW-1185">Reference proteome</keyword>
<evidence type="ECO:0000313" key="3">
    <source>
        <dbReference type="Proteomes" id="UP000516437"/>
    </source>
</evidence>
<reference evidence="2 3" key="1">
    <citation type="journal article" date="2019" name="Plant Biotechnol. J.">
        <title>The red bayberry genome and genetic basis of sex determination.</title>
        <authorList>
            <person name="Jia H.M."/>
            <person name="Jia H.J."/>
            <person name="Cai Q.L."/>
            <person name="Wang Y."/>
            <person name="Zhao H.B."/>
            <person name="Yang W.F."/>
            <person name="Wang G.Y."/>
            <person name="Li Y.H."/>
            <person name="Zhan D.L."/>
            <person name="Shen Y.T."/>
            <person name="Niu Q.F."/>
            <person name="Chang L."/>
            <person name="Qiu J."/>
            <person name="Zhao L."/>
            <person name="Xie H.B."/>
            <person name="Fu W.Y."/>
            <person name="Jin J."/>
            <person name="Li X.W."/>
            <person name="Jiao Y."/>
            <person name="Zhou C.C."/>
            <person name="Tu T."/>
            <person name="Chai C.Y."/>
            <person name="Gao J.L."/>
            <person name="Fan L.J."/>
            <person name="van de Weg E."/>
            <person name="Wang J.Y."/>
            <person name="Gao Z.S."/>
        </authorList>
    </citation>
    <scope>NUCLEOTIDE SEQUENCE [LARGE SCALE GENOMIC DNA]</scope>
    <source>
        <tissue evidence="2">Leaves</tissue>
    </source>
</reference>
<accession>A0A6A1WHJ7</accession>
<dbReference type="PANTHER" id="PTHR35712:SF1">
    <property type="entry name" value="MYOSIN HEAVY CHAIN-LIKE PROTEIN"/>
    <property type="match status" value="1"/>
</dbReference>
<gene>
    <name evidence="2" type="ORF">CJ030_MR1G017662</name>
</gene>
<keyword evidence="1" id="KW-0175">Coiled coil</keyword>
<proteinExistence type="predicted"/>
<name>A0A6A1WHJ7_9ROSI</name>
<feature type="non-terminal residue" evidence="2">
    <location>
        <position position="372"/>
    </location>
</feature>
<dbReference type="EMBL" id="RXIC02000019">
    <property type="protein sequence ID" value="KAB1224755.1"/>
    <property type="molecule type" value="Genomic_DNA"/>
</dbReference>
<dbReference type="PANTHER" id="PTHR35712">
    <property type="entry name" value="MYOSIN HEAVY CHAIN-LIKE PROTEIN"/>
    <property type="match status" value="1"/>
</dbReference>